<dbReference type="RefSeq" id="WP_076118025.1">
    <property type="nucleotide sequence ID" value="NZ_MPTC01000004.1"/>
</dbReference>
<dbReference type="AlphaFoldDB" id="A0A1R0Y5E5"/>
<dbReference type="EMBL" id="MPTC01000004">
    <property type="protein sequence ID" value="OMD42571.1"/>
    <property type="molecule type" value="Genomic_DNA"/>
</dbReference>
<organism evidence="1 2">
    <name type="scientific">Paenibacillus odorifer</name>
    <dbReference type="NCBI Taxonomy" id="189426"/>
    <lineage>
        <taxon>Bacteria</taxon>
        <taxon>Bacillati</taxon>
        <taxon>Bacillota</taxon>
        <taxon>Bacilli</taxon>
        <taxon>Bacillales</taxon>
        <taxon>Paenibacillaceae</taxon>
        <taxon>Paenibacillus</taxon>
    </lineage>
</organism>
<name>A0A1R0Y5E5_9BACL</name>
<comment type="caution">
    <text evidence="1">The sequence shown here is derived from an EMBL/GenBank/DDBJ whole genome shotgun (WGS) entry which is preliminary data.</text>
</comment>
<protein>
    <recommendedName>
        <fullName evidence="3">ArpU family transcriptional regulator</fullName>
    </recommendedName>
</protein>
<evidence type="ECO:0000313" key="1">
    <source>
        <dbReference type="EMBL" id="OMD42571.1"/>
    </source>
</evidence>
<evidence type="ECO:0000313" key="2">
    <source>
        <dbReference type="Proteomes" id="UP000187439"/>
    </source>
</evidence>
<accession>A0A1R0Y5E5</accession>
<reference evidence="1 2" key="1">
    <citation type="submission" date="2016-10" db="EMBL/GenBank/DDBJ databases">
        <title>Paenibacillus species isolates.</title>
        <authorList>
            <person name="Beno S.M."/>
        </authorList>
    </citation>
    <scope>NUCLEOTIDE SEQUENCE [LARGE SCALE GENOMIC DNA]</scope>
    <source>
        <strain evidence="1 2">FSL H7-0710</strain>
    </source>
</reference>
<evidence type="ECO:0008006" key="3">
    <source>
        <dbReference type="Google" id="ProtNLM"/>
    </source>
</evidence>
<gene>
    <name evidence="1" type="ORF">BSK52_07110</name>
</gene>
<dbReference type="Proteomes" id="UP000187439">
    <property type="component" value="Unassembled WGS sequence"/>
</dbReference>
<proteinExistence type="predicted"/>
<sequence>MIDRDTEIKVVALLVQINFSMVIDRKHPLTEQVIEVVKKMEPVDQQILMLKYLHIDSDSTSHTQIYNDMGLTEAVYRNSRLRGLTNLTKEMDFPFTITMKKRKRYSKKQ</sequence>